<dbReference type="AlphaFoldDB" id="A0A1X7SWY9"/>
<evidence type="ECO:0000313" key="3">
    <source>
        <dbReference type="EnsemblMetazoa" id="Aqu2.1.06670_001"/>
    </source>
</evidence>
<dbReference type="InterPro" id="IPR011029">
    <property type="entry name" value="DEATH-like_dom_sf"/>
</dbReference>
<dbReference type="Gene3D" id="1.10.533.10">
    <property type="entry name" value="Death Domain, Fas"/>
    <property type="match status" value="1"/>
</dbReference>
<dbReference type="CDD" id="cd01671">
    <property type="entry name" value="CARD"/>
    <property type="match status" value="1"/>
</dbReference>
<protein>
    <recommendedName>
        <fullName evidence="2">CARD domain-containing protein</fullName>
    </recommendedName>
</protein>
<reference evidence="4" key="1">
    <citation type="journal article" date="2010" name="Nature">
        <title>The Amphimedon queenslandica genome and the evolution of animal complexity.</title>
        <authorList>
            <person name="Srivastava M."/>
            <person name="Simakov O."/>
            <person name="Chapman J."/>
            <person name="Fahey B."/>
            <person name="Gauthier M.E."/>
            <person name="Mitros T."/>
            <person name="Richards G.S."/>
            <person name="Conaco C."/>
            <person name="Dacre M."/>
            <person name="Hellsten U."/>
            <person name="Larroux C."/>
            <person name="Putnam N.H."/>
            <person name="Stanke M."/>
            <person name="Adamska M."/>
            <person name="Darling A."/>
            <person name="Degnan S.M."/>
            <person name="Oakley T.H."/>
            <person name="Plachetzki D.C."/>
            <person name="Zhai Y."/>
            <person name="Adamski M."/>
            <person name="Calcino A."/>
            <person name="Cummins S.F."/>
            <person name="Goodstein D.M."/>
            <person name="Harris C."/>
            <person name="Jackson D.J."/>
            <person name="Leys S.P."/>
            <person name="Shu S."/>
            <person name="Woodcroft B.J."/>
            <person name="Vervoort M."/>
            <person name="Kosik K.S."/>
            <person name="Manning G."/>
            <person name="Degnan B.M."/>
            <person name="Rokhsar D.S."/>
        </authorList>
    </citation>
    <scope>NUCLEOTIDE SEQUENCE [LARGE SCALE GENOMIC DNA]</scope>
</reference>
<dbReference type="InParanoid" id="A0A1X7SWY9"/>
<dbReference type="SUPFAM" id="SSF47986">
    <property type="entry name" value="DEATH domain"/>
    <property type="match status" value="1"/>
</dbReference>
<proteinExistence type="predicted"/>
<evidence type="ECO:0000259" key="2">
    <source>
        <dbReference type="PROSITE" id="PS50209"/>
    </source>
</evidence>
<evidence type="ECO:0000256" key="1">
    <source>
        <dbReference type="SAM" id="Coils"/>
    </source>
</evidence>
<dbReference type="Proteomes" id="UP000007879">
    <property type="component" value="Unassembled WGS sequence"/>
</dbReference>
<dbReference type="Pfam" id="PF00619">
    <property type="entry name" value="CARD"/>
    <property type="match status" value="1"/>
</dbReference>
<name>A0A1X7SWY9_AMPQE</name>
<dbReference type="EnsemblMetazoa" id="XM_020006857.1">
    <property type="protein sequence ID" value="XP_019862416.1"/>
    <property type="gene ID" value="LOC109591049"/>
</dbReference>
<organism evidence="3">
    <name type="scientific">Amphimedon queenslandica</name>
    <name type="common">Sponge</name>
    <dbReference type="NCBI Taxonomy" id="400682"/>
    <lineage>
        <taxon>Eukaryota</taxon>
        <taxon>Metazoa</taxon>
        <taxon>Porifera</taxon>
        <taxon>Demospongiae</taxon>
        <taxon>Heteroscleromorpha</taxon>
        <taxon>Haplosclerida</taxon>
        <taxon>Niphatidae</taxon>
        <taxon>Amphimedon</taxon>
    </lineage>
</organism>
<dbReference type="KEGG" id="aqu:109591049"/>
<sequence>MASVAASHSDTLQQFFPELLKYLDFMTIYPYLVSERLLTLPELEKLNKCSSERDTQTRLLVSTLVSKGRGSYPLFLKALERSVESDDLSLHLGHLELLQILPKSCKTKPTNAQWQSSSLNASITASLCSEEESDKLTGSLREMRLSYSQRQSRLPSGDDLTDSGLTDSFSKAKESWHELEKNMKDLNRRNQELQRENEQLQINMMRERKEVQYCMQVCLKLIMQPEQYPNCSGIVSKGLLQSNERVSSSCIIHNIVILLVGTSLTDGESLNTVSLTLSSLFGLPVSLNALRLHRPSFLHLFNNSLVQVTILNDNERREAEALKEKPDLLIVMYTDQSSFDSSSEVLTWARDRKLLSITVQLALDHCISAQCTSATASISSYDSPVQEGVPKLYILPLHHHLICFSFHLSSLYVDCLEKATFELTQSLIDCNRQRLKKAEAAVANGDIFGKLDTPAIYELDLFCL</sequence>
<dbReference type="PROSITE" id="PS50209">
    <property type="entry name" value="CARD"/>
    <property type="match status" value="1"/>
</dbReference>
<reference evidence="3" key="2">
    <citation type="submission" date="2017-05" db="UniProtKB">
        <authorList>
            <consortium name="EnsemblMetazoa"/>
        </authorList>
    </citation>
    <scope>IDENTIFICATION</scope>
</reference>
<dbReference type="GO" id="GO:0042981">
    <property type="term" value="P:regulation of apoptotic process"/>
    <property type="evidence" value="ECO:0007669"/>
    <property type="project" value="InterPro"/>
</dbReference>
<keyword evidence="1" id="KW-0175">Coiled coil</keyword>
<keyword evidence="4" id="KW-1185">Reference proteome</keyword>
<dbReference type="EnsemblMetazoa" id="Aqu2.1.06670_001">
    <property type="protein sequence ID" value="Aqu2.1.06670_001"/>
    <property type="gene ID" value="Aqu2.1.06670"/>
</dbReference>
<gene>
    <name evidence="3" type="primary">109591049</name>
</gene>
<dbReference type="CDD" id="cd14686">
    <property type="entry name" value="bZIP"/>
    <property type="match status" value="1"/>
</dbReference>
<evidence type="ECO:0000313" key="4">
    <source>
        <dbReference type="Proteomes" id="UP000007879"/>
    </source>
</evidence>
<accession>A0A1X7SWY9</accession>
<dbReference type="InterPro" id="IPR001315">
    <property type="entry name" value="CARD"/>
</dbReference>
<feature type="domain" description="CARD" evidence="2">
    <location>
        <begin position="4"/>
        <end position="80"/>
    </location>
</feature>
<feature type="coiled-coil region" evidence="1">
    <location>
        <begin position="169"/>
        <end position="210"/>
    </location>
</feature>